<dbReference type="RefSeq" id="XP_066928228.1">
    <property type="nucleotide sequence ID" value="XM_067072127.1"/>
</dbReference>
<dbReference type="GO" id="GO:0004930">
    <property type="term" value="F:G protein-coupled receptor activity"/>
    <property type="evidence" value="ECO:0007669"/>
    <property type="project" value="UniProtKB-KW"/>
</dbReference>
<evidence type="ECO:0000256" key="8">
    <source>
        <dbReference type="RuleBase" id="RU000688"/>
    </source>
</evidence>
<reference evidence="11" key="1">
    <citation type="submission" date="2021-01" db="UniProtKB">
        <authorList>
            <consortium name="EnsemblMetazoa"/>
        </authorList>
    </citation>
    <scope>IDENTIFICATION</scope>
</reference>
<evidence type="ECO:0000256" key="4">
    <source>
        <dbReference type="ARBA" id="ARBA00023040"/>
    </source>
</evidence>
<feature type="transmembrane region" description="Helical" evidence="9">
    <location>
        <begin position="223"/>
        <end position="251"/>
    </location>
</feature>
<dbReference type="InterPro" id="IPR017452">
    <property type="entry name" value="GPCR_Rhodpsn_7TM"/>
</dbReference>
<keyword evidence="2 8" id="KW-0812">Transmembrane</keyword>
<keyword evidence="4 8" id="KW-0297">G-protein coupled receptor</keyword>
<feature type="transmembrane region" description="Helical" evidence="9">
    <location>
        <begin position="272"/>
        <end position="297"/>
    </location>
</feature>
<evidence type="ECO:0000313" key="12">
    <source>
        <dbReference type="Proteomes" id="UP000594262"/>
    </source>
</evidence>
<evidence type="ECO:0000256" key="1">
    <source>
        <dbReference type="ARBA" id="ARBA00004141"/>
    </source>
</evidence>
<dbReference type="PANTHER" id="PTHR45695:SF9">
    <property type="entry name" value="LEUCOKININ RECEPTOR"/>
    <property type="match status" value="1"/>
</dbReference>
<dbReference type="PROSITE" id="PS00237">
    <property type="entry name" value="G_PROTEIN_RECEP_F1_1"/>
    <property type="match status" value="1"/>
</dbReference>
<dbReference type="Pfam" id="PF00001">
    <property type="entry name" value="7tm_1"/>
    <property type="match status" value="1"/>
</dbReference>
<evidence type="ECO:0000313" key="11">
    <source>
        <dbReference type="EnsemblMetazoa" id="CLYHEMP018506.1"/>
    </source>
</evidence>
<evidence type="ECO:0000256" key="6">
    <source>
        <dbReference type="ARBA" id="ARBA00023170"/>
    </source>
</evidence>
<dbReference type="SUPFAM" id="SSF81321">
    <property type="entry name" value="Family A G protein-coupled receptor-like"/>
    <property type="match status" value="1"/>
</dbReference>
<comment type="subcellular location">
    <subcellularLocation>
        <location evidence="1">Membrane</location>
        <topology evidence="1">Multi-pass membrane protein</topology>
    </subcellularLocation>
</comment>
<evidence type="ECO:0000256" key="7">
    <source>
        <dbReference type="ARBA" id="ARBA00023224"/>
    </source>
</evidence>
<dbReference type="CDD" id="cd00637">
    <property type="entry name" value="7tm_classA_rhodopsin-like"/>
    <property type="match status" value="1"/>
</dbReference>
<dbReference type="OrthoDB" id="5963901at2759"/>
<dbReference type="InterPro" id="IPR000276">
    <property type="entry name" value="GPCR_Rhodpsn"/>
</dbReference>
<keyword evidence="7 8" id="KW-0807">Transducer</keyword>
<proteinExistence type="inferred from homology"/>
<accession>A0A7M6DNQ1</accession>
<dbReference type="PRINTS" id="PR00237">
    <property type="entry name" value="GPCRRHODOPSN"/>
</dbReference>
<evidence type="ECO:0000256" key="3">
    <source>
        <dbReference type="ARBA" id="ARBA00022989"/>
    </source>
</evidence>
<dbReference type="Gene3D" id="1.20.1070.10">
    <property type="entry name" value="Rhodopsin 7-helix transmembrane proteins"/>
    <property type="match status" value="1"/>
</dbReference>
<evidence type="ECO:0000256" key="2">
    <source>
        <dbReference type="ARBA" id="ARBA00022692"/>
    </source>
</evidence>
<dbReference type="Proteomes" id="UP000594262">
    <property type="component" value="Unplaced"/>
</dbReference>
<dbReference type="PROSITE" id="PS50262">
    <property type="entry name" value="G_PROTEIN_RECEP_F1_2"/>
    <property type="match status" value="1"/>
</dbReference>
<feature type="transmembrane region" description="Helical" evidence="9">
    <location>
        <begin position="99"/>
        <end position="117"/>
    </location>
</feature>
<keyword evidence="5 9" id="KW-0472">Membrane</keyword>
<feature type="transmembrane region" description="Helical" evidence="9">
    <location>
        <begin position="179"/>
        <end position="198"/>
    </location>
</feature>
<name>A0A7M6DNQ1_9CNID</name>
<keyword evidence="6 8" id="KW-0675">Receptor</keyword>
<evidence type="ECO:0000256" key="9">
    <source>
        <dbReference type="SAM" id="Phobius"/>
    </source>
</evidence>
<dbReference type="EnsemblMetazoa" id="CLYHEMT018506.1">
    <property type="protein sequence ID" value="CLYHEMP018506.1"/>
    <property type="gene ID" value="CLYHEMG018506"/>
</dbReference>
<dbReference type="PANTHER" id="PTHR45695">
    <property type="entry name" value="LEUCOKININ RECEPTOR-RELATED"/>
    <property type="match status" value="1"/>
</dbReference>
<sequence>MVQDNIINLIKTTLHPIPIVFGEKYNKTDSSSGLNNNRLLVPTSGITNVSSNNYPEIPLGTEIGISTAVFAGLGILINALVITVIVMAKTRQYSTYKHLMLHLAACDFLCSIVLLPYVPLELKSHYWTYPDATCQIIYPTISLLTNVSTGTILIITIERFRGVWFPHARQWGGTDVKKAFAIVWLISLVSVLPNIIMLRVKQYDNIIYCNEVWDENDPTYKRLYGFSFLAVSFFIPLLGITIMHTLIICRLKYKELTPDNMSAHQQRQNQRIMRVLTGIIAVFFCTVSPNKILYFVWDVDPQLEKDLESNTRYYLRTVQFFYWSRVAINPMIYCFFDTRFKKDFKKSTRRMRGLSIRDSEVRSRSASQRTSTILSVRSRANSSFIGEAEEAISRCNRMSKISKMDATSLQTFVEDRGRRVRSATVDTDLSVSPMAHSTLVKQGSR</sequence>
<organism evidence="11 12">
    <name type="scientific">Clytia hemisphaerica</name>
    <dbReference type="NCBI Taxonomy" id="252671"/>
    <lineage>
        <taxon>Eukaryota</taxon>
        <taxon>Metazoa</taxon>
        <taxon>Cnidaria</taxon>
        <taxon>Hydrozoa</taxon>
        <taxon>Hydroidolina</taxon>
        <taxon>Leptothecata</taxon>
        <taxon>Obeliida</taxon>
        <taxon>Clytiidae</taxon>
        <taxon>Clytia</taxon>
    </lineage>
</organism>
<keyword evidence="3 9" id="KW-1133">Transmembrane helix</keyword>
<keyword evidence="12" id="KW-1185">Reference proteome</keyword>
<dbReference type="GO" id="GO:0005886">
    <property type="term" value="C:plasma membrane"/>
    <property type="evidence" value="ECO:0007669"/>
    <property type="project" value="TreeGrafter"/>
</dbReference>
<dbReference type="GeneID" id="136815680"/>
<feature type="domain" description="G-protein coupled receptors family 1 profile" evidence="10">
    <location>
        <begin position="77"/>
        <end position="333"/>
    </location>
</feature>
<feature type="transmembrane region" description="Helical" evidence="9">
    <location>
        <begin position="137"/>
        <end position="158"/>
    </location>
</feature>
<comment type="similarity">
    <text evidence="8">Belongs to the G-protein coupled receptor 1 family.</text>
</comment>
<feature type="transmembrane region" description="Helical" evidence="9">
    <location>
        <begin position="63"/>
        <end position="87"/>
    </location>
</feature>
<dbReference type="AlphaFoldDB" id="A0A7M6DNQ1"/>
<protein>
    <recommendedName>
        <fullName evidence="10">G-protein coupled receptors family 1 profile domain-containing protein</fullName>
    </recommendedName>
</protein>
<feature type="transmembrane region" description="Helical" evidence="9">
    <location>
        <begin position="317"/>
        <end position="336"/>
    </location>
</feature>
<evidence type="ECO:0000259" key="10">
    <source>
        <dbReference type="PROSITE" id="PS50262"/>
    </source>
</evidence>
<evidence type="ECO:0000256" key="5">
    <source>
        <dbReference type="ARBA" id="ARBA00023136"/>
    </source>
</evidence>